<evidence type="ECO:0000313" key="2">
    <source>
        <dbReference type="EMBL" id="AOP36236.1"/>
    </source>
</evidence>
<dbReference type="InterPro" id="IPR002645">
    <property type="entry name" value="STAS_dom"/>
</dbReference>
<dbReference type="PANTHER" id="PTHR35849:SF2">
    <property type="entry name" value="BLR2341 PROTEIN"/>
    <property type="match status" value="1"/>
</dbReference>
<dbReference type="EMBL" id="CP015218">
    <property type="protein sequence ID" value="AOP36236.1"/>
    <property type="molecule type" value="Genomic_DNA"/>
</dbReference>
<proteinExistence type="predicted"/>
<accession>A0A1D7V339</accession>
<dbReference type="InterPro" id="IPR052746">
    <property type="entry name" value="MlaB_ABC_Transporter"/>
</dbReference>
<dbReference type="KEGG" id="laj:A0128_19595"/>
<dbReference type="RefSeq" id="WP_069609461.1">
    <property type="nucleotide sequence ID" value="NZ_CP015218.1"/>
</dbReference>
<dbReference type="Gene3D" id="3.30.750.24">
    <property type="entry name" value="STAS domain"/>
    <property type="match status" value="1"/>
</dbReference>
<evidence type="ECO:0000313" key="3">
    <source>
        <dbReference type="Proteomes" id="UP000094197"/>
    </source>
</evidence>
<feature type="domain" description="STAS" evidence="1">
    <location>
        <begin position="14"/>
        <end position="112"/>
    </location>
</feature>
<dbReference type="InterPro" id="IPR036513">
    <property type="entry name" value="STAS_dom_sf"/>
</dbReference>
<dbReference type="AlphaFoldDB" id="A0A1D7V339"/>
<evidence type="ECO:0000259" key="1">
    <source>
        <dbReference type="PROSITE" id="PS50801"/>
    </source>
</evidence>
<dbReference type="Proteomes" id="UP000094197">
    <property type="component" value="Chromosome 2"/>
</dbReference>
<sequence>MSQLNIKTKETSAGIYVYSLDGRLDESSFSDFKNEIIDPPHPDVVILNLAELKYISSSGIRAIFELRNKLSNESKKLLLTEASDKVIQIFNLLGLWKPFTHLESEAEAIEVAKK</sequence>
<dbReference type="OrthoDB" id="9808221at2"/>
<organism evidence="2 3">
    <name type="scientific">Leptospira tipperaryensis</name>
    <dbReference type="NCBI Taxonomy" id="2564040"/>
    <lineage>
        <taxon>Bacteria</taxon>
        <taxon>Pseudomonadati</taxon>
        <taxon>Spirochaetota</taxon>
        <taxon>Spirochaetia</taxon>
        <taxon>Leptospirales</taxon>
        <taxon>Leptospiraceae</taxon>
        <taxon>Leptospira</taxon>
    </lineage>
</organism>
<keyword evidence="3" id="KW-1185">Reference proteome</keyword>
<dbReference type="PANTHER" id="PTHR35849">
    <property type="entry name" value="BLR2341 PROTEIN"/>
    <property type="match status" value="1"/>
</dbReference>
<name>A0A1D7V339_9LEPT</name>
<reference evidence="2 3" key="1">
    <citation type="submission" date="2016-04" db="EMBL/GenBank/DDBJ databases">
        <title>Complete genome seqeunce of Leptospira alstonii serovar Room22.</title>
        <authorList>
            <person name="Nally J.E."/>
            <person name="Bayles D.O."/>
            <person name="Hurley D."/>
            <person name="Fanning S."/>
            <person name="McMahon B.J."/>
            <person name="Arent Z."/>
        </authorList>
    </citation>
    <scope>NUCLEOTIDE SEQUENCE [LARGE SCALE GENOMIC DNA]</scope>
    <source>
        <strain evidence="2 3">GWTS #1</strain>
    </source>
</reference>
<gene>
    <name evidence="2" type="ORF">A0128_19595</name>
</gene>
<dbReference type="SUPFAM" id="SSF52091">
    <property type="entry name" value="SpoIIaa-like"/>
    <property type="match status" value="1"/>
</dbReference>
<protein>
    <submittedName>
        <fullName evidence="2">Anti-anti-sigma factor</fullName>
    </submittedName>
</protein>
<dbReference type="PROSITE" id="PS50801">
    <property type="entry name" value="STAS"/>
    <property type="match status" value="1"/>
</dbReference>
<dbReference type="CDD" id="cd07043">
    <property type="entry name" value="STAS_anti-anti-sigma_factors"/>
    <property type="match status" value="1"/>
</dbReference>
<dbReference type="Pfam" id="PF01740">
    <property type="entry name" value="STAS"/>
    <property type="match status" value="1"/>
</dbReference>